<dbReference type="InterPro" id="IPR010502">
    <property type="entry name" value="Carb-bd_dom_fam9"/>
</dbReference>
<dbReference type="Gene3D" id="2.60.40.1190">
    <property type="match status" value="1"/>
</dbReference>
<organism evidence="5 6">
    <name type="scientific">Crossiella equi</name>
    <dbReference type="NCBI Taxonomy" id="130796"/>
    <lineage>
        <taxon>Bacteria</taxon>
        <taxon>Bacillati</taxon>
        <taxon>Actinomycetota</taxon>
        <taxon>Actinomycetes</taxon>
        <taxon>Pseudonocardiales</taxon>
        <taxon>Pseudonocardiaceae</taxon>
        <taxon>Crossiella</taxon>
    </lineage>
</organism>
<evidence type="ECO:0000256" key="1">
    <source>
        <dbReference type="ARBA" id="ARBA00022833"/>
    </source>
</evidence>
<dbReference type="Pfam" id="PF06452">
    <property type="entry name" value="CBM9_1"/>
    <property type="match status" value="1"/>
</dbReference>
<evidence type="ECO:0000259" key="4">
    <source>
        <dbReference type="Pfam" id="PF10633"/>
    </source>
</evidence>
<name>A0ABS5A8B3_9PSEU</name>
<accession>A0ABS5A8B3</accession>
<feature type="chain" id="PRO_5046937122" evidence="2">
    <location>
        <begin position="29"/>
        <end position="886"/>
    </location>
</feature>
<dbReference type="SUPFAM" id="SSF81296">
    <property type="entry name" value="E set domains"/>
    <property type="match status" value="1"/>
</dbReference>
<dbReference type="InterPro" id="IPR024078">
    <property type="entry name" value="LmbE-like_dom_sf"/>
</dbReference>
<evidence type="ECO:0000313" key="6">
    <source>
        <dbReference type="Proteomes" id="UP001519363"/>
    </source>
</evidence>
<dbReference type="Pfam" id="PF02585">
    <property type="entry name" value="PIG-L"/>
    <property type="match status" value="1"/>
</dbReference>
<dbReference type="InterPro" id="IPR018905">
    <property type="entry name" value="A-galactase_NEW3"/>
</dbReference>
<dbReference type="PANTHER" id="PTHR12993:SF11">
    <property type="entry name" value="N-ACETYLGLUCOSAMINYL-PHOSPHATIDYLINOSITOL DE-N-ACETYLASE"/>
    <property type="match status" value="1"/>
</dbReference>
<proteinExistence type="predicted"/>
<keyword evidence="1" id="KW-0862">Zinc</keyword>
<dbReference type="Proteomes" id="UP001519363">
    <property type="component" value="Unassembled WGS sequence"/>
</dbReference>
<evidence type="ECO:0000256" key="2">
    <source>
        <dbReference type="SAM" id="SignalP"/>
    </source>
</evidence>
<feature type="signal peptide" evidence="2">
    <location>
        <begin position="1"/>
        <end position="28"/>
    </location>
</feature>
<evidence type="ECO:0000259" key="3">
    <source>
        <dbReference type="Pfam" id="PF06452"/>
    </source>
</evidence>
<protein>
    <submittedName>
        <fullName evidence="5">LmbE family N-acetylglucosaminyl deacetylase</fullName>
    </submittedName>
</protein>
<dbReference type="PANTHER" id="PTHR12993">
    <property type="entry name" value="N-ACETYLGLUCOSAMINYL-PHOSPHATIDYLINOSITOL DE-N-ACETYLASE-RELATED"/>
    <property type="match status" value="1"/>
</dbReference>
<evidence type="ECO:0000313" key="5">
    <source>
        <dbReference type="EMBL" id="MBP2472819.1"/>
    </source>
</evidence>
<comment type="caution">
    <text evidence="5">The sequence shown here is derived from an EMBL/GenBank/DDBJ whole genome shotgun (WGS) entry which is preliminary data.</text>
</comment>
<dbReference type="SUPFAM" id="SSF49344">
    <property type="entry name" value="CBD9-like"/>
    <property type="match status" value="1"/>
</dbReference>
<dbReference type="Gene3D" id="3.40.50.10320">
    <property type="entry name" value="LmbE-like"/>
    <property type="match status" value="1"/>
</dbReference>
<feature type="domain" description="Carbohydrate-binding" evidence="3">
    <location>
        <begin position="564"/>
        <end position="756"/>
    </location>
</feature>
<dbReference type="Pfam" id="PF10633">
    <property type="entry name" value="NPCBM_assoc"/>
    <property type="match status" value="1"/>
</dbReference>
<dbReference type="InterPro" id="IPR003737">
    <property type="entry name" value="GlcNAc_PI_deacetylase-related"/>
</dbReference>
<sequence>MDRRWLSGLLPAAAALLALVLVEDPAAAVDEASAGAPRAVDLDALFIGAHPDDEAFSLSTFGQWHADHKVRAGVVTITRGEGGGNAAGPEEGPDLGRLREAEERRAVARAGITEVLNLDEADFYYTVSAPLTEQGWGHDQVLGKLVRSIRQTRPEVVVTMDPAPTPGNHGNHQYAARLAVEAYTAAADPKAFPEQLREEGLKPWAVKRLLGGGAKGQTPTGPDCAAKFVPANPTDRVYGVWDGRPSTVAGRSWAQEERSAQREYISQGWAGFPDVPTDPRLVGCDWFTQIASRVPFSPSANGVDGPLHGALLPTPGGLPLGTGAEVRADRFDLVAGASVPVKVTVTAPADQALVRPTASLELPEGWRASGSGRLGTLLPGRSATAEFTVTVPASAKPGKVRLPATVRAGNGTGYVETTVAVVPELTAEQQPLPQVAEFRDWAARAGVPALADLVPPVLTLPSGGTRELPVVVRNNGSATRSGTVAITPPGGFSATATVPFTDLAAGRSTTVTATVSNTDTSLKTGKQGGDYRYTLAVTGVSSATPALELVPGTVVRQAGVTPVVDGKAGAGEYPGPAIDLSTQWEGDECASAADCSASAKLAWREDTLYALVEVTDDVQGTKLATADCKRHWRTDALELAIDPRGKSENTATTLKLAVLPTTAEGPPCATRDADNAQGQDIPGLKIASTLRPGGYTIELALPLAAVPGALDPAKVGLNLFVYDSDTQDKTGQTRIGWSTWGGVQGDPYRWGRAVFEGYTPPSGRPVDPPAPKLPLIALSSVDSAQSVAQSVRTGISLGGNAPARPDTRLRSARAGDGEVVAKVLGPAGTAHVFVRDAAGAVVGRRTVRVGAGWSEVAVPVTGRAAEVLLGFEGPGGRVSASRVVLR</sequence>
<keyword evidence="6" id="KW-1185">Reference proteome</keyword>
<dbReference type="CDD" id="cd09619">
    <property type="entry name" value="CBM9_like_4"/>
    <property type="match status" value="1"/>
</dbReference>
<keyword evidence="2" id="KW-0732">Signal</keyword>
<reference evidence="5 6" key="1">
    <citation type="submission" date="2021-03" db="EMBL/GenBank/DDBJ databases">
        <title>Sequencing the genomes of 1000 actinobacteria strains.</title>
        <authorList>
            <person name="Klenk H.-P."/>
        </authorList>
    </citation>
    <scope>NUCLEOTIDE SEQUENCE [LARGE SCALE GENOMIC DNA]</scope>
    <source>
        <strain evidence="5 6">DSM 44580</strain>
    </source>
</reference>
<dbReference type="InterPro" id="IPR014756">
    <property type="entry name" value="Ig_E-set"/>
</dbReference>
<dbReference type="SUPFAM" id="SSF102588">
    <property type="entry name" value="LmbE-like"/>
    <property type="match status" value="1"/>
</dbReference>
<dbReference type="EMBL" id="JAGIOO010000001">
    <property type="protein sequence ID" value="MBP2472819.1"/>
    <property type="molecule type" value="Genomic_DNA"/>
</dbReference>
<dbReference type="RefSeq" id="WP_209706588.1">
    <property type="nucleotide sequence ID" value="NZ_JAGIOO010000001.1"/>
</dbReference>
<feature type="domain" description="Alpha-galactosidase NEW3" evidence="4">
    <location>
        <begin position="335"/>
        <end position="407"/>
    </location>
</feature>
<gene>
    <name evidence="5" type="ORF">JOF53_001691</name>
</gene>
<dbReference type="InterPro" id="IPR013783">
    <property type="entry name" value="Ig-like_fold"/>
</dbReference>
<dbReference type="Gene3D" id="2.60.40.10">
    <property type="entry name" value="Immunoglobulins"/>
    <property type="match status" value="1"/>
</dbReference>